<protein>
    <recommendedName>
        <fullName evidence="4">POTRA domain-containing protein</fullName>
    </recommendedName>
</protein>
<organism evidence="2 3">
    <name type="scientific">Flavobacterium restrictum</name>
    <dbReference type="NCBI Taxonomy" id="2594428"/>
    <lineage>
        <taxon>Bacteria</taxon>
        <taxon>Pseudomonadati</taxon>
        <taxon>Bacteroidota</taxon>
        <taxon>Flavobacteriia</taxon>
        <taxon>Flavobacteriales</taxon>
        <taxon>Flavobacteriaceae</taxon>
        <taxon>Flavobacterium</taxon>
    </lineage>
</organism>
<evidence type="ECO:0008006" key="4">
    <source>
        <dbReference type="Google" id="ProtNLM"/>
    </source>
</evidence>
<comment type="caution">
    <text evidence="2">The sequence shown here is derived from an EMBL/GenBank/DDBJ whole genome shotgun (WGS) entry which is preliminary data.</text>
</comment>
<gene>
    <name evidence="2" type="ORF">FNW21_07635</name>
</gene>
<evidence type="ECO:0000313" key="2">
    <source>
        <dbReference type="EMBL" id="TRX40071.1"/>
    </source>
</evidence>
<sequence length="565" mass="65132">MKSFAILITLFILSLPCNAQNFKLKITGITSTENQIIDSTKYISSLKNIKSVTDEITKTTQQLTKQGYLNNKVIQNTRENDSLFTVIIALGQQLQSSHIYIGINSEANKLLKLVQKSDTLILKYSDTETFLNQTLKETEQKGFAFAKLKLLNIQLKKETLYADLDFNSNEKRALNTIVIKTEKDKKNNFPIGYTKQINRKYKNTLFNQETVRHIHEDFDKFKFVYQIKYPEILFTKDSTKVYVYLEKRKANTFDGYIGFSNKENKKIKLNGYVDINLENILGAGENLSVYWKSDGNNQKTFKTSIEIPYIFKSPLGIKAEINIFKQDSTYQNTKTALNLGYFLDYTSRIYLGYQSNESSDIQNTNSTFLSDYKNSYTTLGINWIKQDNTNLTFPEKSFFNINLGFGKRNTTNTNQNVKQFYLAVNAMHTFYLNQKNSINLKTQNYYLQSQSYLTNELFRFGGINSIRGFAENSLQANLVTSMLTEYRYQVSSNLYLHSIADYCLYKDETNTQNKENFEKILGLGIGFGIQTNNGLLKIALVNGSTKNQEIKFSNTNITICYNVKF</sequence>
<dbReference type="AlphaFoldDB" id="A0A553E552"/>
<accession>A0A553E552</accession>
<reference evidence="2 3" key="1">
    <citation type="submission" date="2019-07" db="EMBL/GenBank/DDBJ databases">
        <title>Novel species of Flavobacterium.</title>
        <authorList>
            <person name="Liu Q."/>
            <person name="Xin Y.-H."/>
        </authorList>
    </citation>
    <scope>NUCLEOTIDE SEQUENCE [LARGE SCALE GENOMIC DNA]</scope>
    <source>
        <strain evidence="2 3">LB1R34</strain>
    </source>
</reference>
<feature type="signal peptide" evidence="1">
    <location>
        <begin position="1"/>
        <end position="19"/>
    </location>
</feature>
<dbReference type="OrthoDB" id="9811416at2"/>
<name>A0A553E552_9FLAO</name>
<dbReference type="Proteomes" id="UP000316371">
    <property type="component" value="Unassembled WGS sequence"/>
</dbReference>
<keyword evidence="3" id="KW-1185">Reference proteome</keyword>
<dbReference type="Gene3D" id="2.40.160.50">
    <property type="entry name" value="membrane protein fhac: a member of the omp85/tpsb transporter family"/>
    <property type="match status" value="1"/>
</dbReference>
<evidence type="ECO:0000313" key="3">
    <source>
        <dbReference type="Proteomes" id="UP000316371"/>
    </source>
</evidence>
<feature type="chain" id="PRO_5021859632" description="POTRA domain-containing protein" evidence="1">
    <location>
        <begin position="20"/>
        <end position="565"/>
    </location>
</feature>
<dbReference type="RefSeq" id="WP_144256151.1">
    <property type="nucleotide sequence ID" value="NZ_VJZT01000006.1"/>
</dbReference>
<evidence type="ECO:0000256" key="1">
    <source>
        <dbReference type="SAM" id="SignalP"/>
    </source>
</evidence>
<keyword evidence="1" id="KW-0732">Signal</keyword>
<dbReference type="EMBL" id="VJZT01000006">
    <property type="protein sequence ID" value="TRX40071.1"/>
    <property type="molecule type" value="Genomic_DNA"/>
</dbReference>
<proteinExistence type="predicted"/>